<proteinExistence type="predicted"/>
<accession>A0A161YEM3</accession>
<organism evidence="2 3">
    <name type="scientific">Oerskovia enterophila</name>
    <dbReference type="NCBI Taxonomy" id="43678"/>
    <lineage>
        <taxon>Bacteria</taxon>
        <taxon>Bacillati</taxon>
        <taxon>Actinomycetota</taxon>
        <taxon>Actinomycetes</taxon>
        <taxon>Micrococcales</taxon>
        <taxon>Cellulomonadaceae</taxon>
        <taxon>Oerskovia</taxon>
    </lineage>
</organism>
<name>A0A161YEM3_9CELL</name>
<dbReference type="NCBIfam" id="NF033611">
    <property type="entry name" value="SAVED"/>
    <property type="match status" value="1"/>
</dbReference>
<dbReference type="AlphaFoldDB" id="A0A161YEM3"/>
<sequence>MTSSPKTGPNVAVDPDGATRTIPERVARRVWVVAGGRCTFCNRYLLSEEHTGQPVAVGQLAHIVGWTTKDGSPRGSDPLPLDDRNLEDNLILMCHDQHRVIDNRSLWDTYDTQTLRTFKHAHERRIKQLTGLTEEDRSTVLRVVAHVHGTATALSTSNVARTLLADGRFPDYALAGIDEFEVDLRRIPGEDTPGQGYWTSALAHLRDSVDRLTAHVAREKIHHVSLFSLARVPLLVALGTMLDDTVPTEIYPKRRGQDEGWGWTNGAPTVDFTHRAVDAPTGAANVQVLFCVSGTVDPARMPTAPAPAARYEIRPVSAAPGPELIASRGSLDAFASAWRTLLAELEHTHPGLESIDVFAAVPLSAAVAIGRVPMRAIHPRLRVFDRDTTSGTYQFALEVGR</sequence>
<dbReference type="EMBL" id="LRIE01000081">
    <property type="protein sequence ID" value="KZM34258.1"/>
    <property type="molecule type" value="Genomic_DNA"/>
</dbReference>
<feature type="domain" description="SMODS-associated and fused to various effectors" evidence="1">
    <location>
        <begin position="208"/>
        <end position="398"/>
    </location>
</feature>
<evidence type="ECO:0000313" key="2">
    <source>
        <dbReference type="EMBL" id="KZM34258.1"/>
    </source>
</evidence>
<gene>
    <name evidence="2" type="ORF">OJAG_30900</name>
</gene>
<dbReference type="Pfam" id="PF18145">
    <property type="entry name" value="SAVED"/>
    <property type="match status" value="1"/>
</dbReference>
<dbReference type="RefSeq" id="WP_068709515.1">
    <property type="nucleotide sequence ID" value="NZ_LRIE01000081.1"/>
</dbReference>
<dbReference type="STRING" id="43678.OJAG_30900"/>
<dbReference type="Proteomes" id="UP000076447">
    <property type="component" value="Unassembled WGS sequence"/>
</dbReference>
<reference evidence="2 3" key="1">
    <citation type="submission" date="2016-01" db="EMBL/GenBank/DDBJ databases">
        <title>Genome sequence of Oerskovia enterophila VJag, an agar and cellulose degrading bacterium.</title>
        <authorList>
            <person name="Poehlein A."/>
            <person name="Jag V."/>
            <person name="Bengelsdorf F."/>
            <person name="Duerre P."/>
            <person name="Daniel R."/>
        </authorList>
    </citation>
    <scope>NUCLEOTIDE SEQUENCE [LARGE SCALE GENOMIC DNA]</scope>
    <source>
        <strain evidence="2 3">VJag</strain>
    </source>
</reference>
<evidence type="ECO:0000259" key="1">
    <source>
        <dbReference type="Pfam" id="PF18145"/>
    </source>
</evidence>
<comment type="caution">
    <text evidence="2">The sequence shown here is derived from an EMBL/GenBank/DDBJ whole genome shotgun (WGS) entry which is preliminary data.</text>
</comment>
<dbReference type="PATRIC" id="fig|43678.3.peg.3243"/>
<evidence type="ECO:0000313" key="3">
    <source>
        <dbReference type="Proteomes" id="UP000076447"/>
    </source>
</evidence>
<dbReference type="InterPro" id="IPR040836">
    <property type="entry name" value="SAVED"/>
</dbReference>
<protein>
    <recommendedName>
        <fullName evidence="1">SMODS-associated and fused to various effectors domain-containing protein</fullName>
    </recommendedName>
</protein>